<keyword evidence="2" id="KW-0472">Membrane</keyword>
<organism evidence="3 4">
    <name type="scientific">Rhynchosporium graminicola</name>
    <dbReference type="NCBI Taxonomy" id="2792576"/>
    <lineage>
        <taxon>Eukaryota</taxon>
        <taxon>Fungi</taxon>
        <taxon>Dikarya</taxon>
        <taxon>Ascomycota</taxon>
        <taxon>Pezizomycotina</taxon>
        <taxon>Leotiomycetes</taxon>
        <taxon>Helotiales</taxon>
        <taxon>Ploettnerulaceae</taxon>
        <taxon>Rhynchosporium</taxon>
    </lineage>
</organism>
<accession>A0A1E1KUH7</accession>
<dbReference type="STRING" id="914237.A0A1E1KUH7"/>
<keyword evidence="2" id="KW-1133">Transmembrane helix</keyword>
<evidence type="ECO:0000313" key="4">
    <source>
        <dbReference type="Proteomes" id="UP000178129"/>
    </source>
</evidence>
<dbReference type="Proteomes" id="UP000178129">
    <property type="component" value="Unassembled WGS sequence"/>
</dbReference>
<evidence type="ECO:0000313" key="3">
    <source>
        <dbReference type="EMBL" id="CZT01782.1"/>
    </source>
</evidence>
<keyword evidence="2" id="KW-0812">Transmembrane</keyword>
<evidence type="ECO:0000256" key="2">
    <source>
        <dbReference type="SAM" id="Phobius"/>
    </source>
</evidence>
<feature type="region of interest" description="Disordered" evidence="1">
    <location>
        <begin position="55"/>
        <end position="95"/>
    </location>
</feature>
<name>A0A1E1KUH7_9HELO</name>
<gene>
    <name evidence="3" type="ORF">RCO7_01971</name>
</gene>
<dbReference type="AlphaFoldDB" id="A0A1E1KUH7"/>
<dbReference type="InParanoid" id="A0A1E1KUH7"/>
<feature type="transmembrane region" description="Helical" evidence="2">
    <location>
        <begin position="6"/>
        <end position="28"/>
    </location>
</feature>
<keyword evidence="4" id="KW-1185">Reference proteome</keyword>
<evidence type="ECO:0000256" key="1">
    <source>
        <dbReference type="SAM" id="MobiDB-lite"/>
    </source>
</evidence>
<sequence length="95" mass="10368">MVDNTVVIPIAVLSSICVTAFVFTWWWFPRAWAEGDAADREEYEVAKRRREIAEERAVGSEGDTDVELGTTLSGNAGVNAPPRAPAGYVPPVTPY</sequence>
<protein>
    <submittedName>
        <fullName evidence="3">Uncharacterized protein</fullName>
    </submittedName>
</protein>
<comment type="caution">
    <text evidence="3">The sequence shown here is derived from an EMBL/GenBank/DDBJ whole genome shotgun (WGS) entry which is preliminary data.</text>
</comment>
<reference evidence="4" key="1">
    <citation type="submission" date="2016-03" db="EMBL/GenBank/DDBJ databases">
        <authorList>
            <person name="Ploux O."/>
        </authorList>
    </citation>
    <scope>NUCLEOTIDE SEQUENCE [LARGE SCALE GENOMIC DNA]</scope>
    <source>
        <strain evidence="4">UK7</strain>
    </source>
</reference>
<dbReference type="EMBL" id="FJUW01000023">
    <property type="protein sequence ID" value="CZT01782.1"/>
    <property type="molecule type" value="Genomic_DNA"/>
</dbReference>
<proteinExistence type="predicted"/>